<dbReference type="InterPro" id="IPR017896">
    <property type="entry name" value="4Fe4S_Fe-S-bd"/>
</dbReference>
<dbReference type="Proteomes" id="UP000783588">
    <property type="component" value="Unassembled WGS sequence"/>
</dbReference>
<sequence>MKRRIIEINREKCNGCGLCVEACHEGAIALVDGVAKLMRDDYCDGLGDCLPNCPTGAISFVEKETVPYDAEAVKRHMEKRHNNGGCPGARARSVQPEQTDAPAASVRSRLQNWPVQIKLAAPNAPYFQGCDLLIAADCTAYACAGFHERFIQNRVTVIGCPKLDNIDYSVKLAAILQHNDIRSITVVRMEVPCCGGLTAMVEKAVAASGKNIPLRIQVLSIDGELLK</sequence>
<organism evidence="2 3">
    <name type="scientific">Butyricicoccus intestinisimiae</name>
    <dbReference type="NCBI Taxonomy" id="2841509"/>
    <lineage>
        <taxon>Bacteria</taxon>
        <taxon>Bacillati</taxon>
        <taxon>Bacillota</taxon>
        <taxon>Clostridia</taxon>
        <taxon>Eubacteriales</taxon>
        <taxon>Butyricicoccaceae</taxon>
        <taxon>Butyricicoccus</taxon>
    </lineage>
</organism>
<feature type="domain" description="4Fe-4S ferredoxin-type" evidence="1">
    <location>
        <begin position="4"/>
        <end position="33"/>
    </location>
</feature>
<name>A0ABS6ETN1_9FIRM</name>
<proteinExistence type="predicted"/>
<feature type="domain" description="4Fe-4S ferredoxin-type" evidence="1">
    <location>
        <begin position="34"/>
        <end position="63"/>
    </location>
</feature>
<reference evidence="2 3" key="1">
    <citation type="submission" date="2021-06" db="EMBL/GenBank/DDBJ databases">
        <authorList>
            <person name="Sun Q."/>
            <person name="Li D."/>
        </authorList>
    </citation>
    <scope>NUCLEOTIDE SEQUENCE [LARGE SCALE GENOMIC DNA]</scope>
    <source>
        <strain evidence="2 3">MSJd-7</strain>
    </source>
</reference>
<dbReference type="RefSeq" id="WP_216469835.1">
    <property type="nucleotide sequence ID" value="NZ_JAHLQI010000002.1"/>
</dbReference>
<keyword evidence="3" id="KW-1185">Reference proteome</keyword>
<comment type="caution">
    <text evidence="2">The sequence shown here is derived from an EMBL/GenBank/DDBJ whole genome shotgun (WGS) entry which is preliminary data.</text>
</comment>
<dbReference type="PROSITE" id="PS51379">
    <property type="entry name" value="4FE4S_FER_2"/>
    <property type="match status" value="2"/>
</dbReference>
<gene>
    <name evidence="2" type="ORF">KQI75_06095</name>
</gene>
<dbReference type="Pfam" id="PF12837">
    <property type="entry name" value="Fer4_6"/>
    <property type="match status" value="1"/>
</dbReference>
<evidence type="ECO:0000313" key="2">
    <source>
        <dbReference type="EMBL" id="MBU5490195.1"/>
    </source>
</evidence>
<accession>A0ABS6ETN1</accession>
<dbReference type="PANTHER" id="PTHR42895">
    <property type="entry name" value="IRON-SULFUR CLUSTER-BINDING PROTEIN-RELATED"/>
    <property type="match status" value="1"/>
</dbReference>
<dbReference type="InterPro" id="IPR052911">
    <property type="entry name" value="Corrinoid_activation_enz"/>
</dbReference>
<dbReference type="EMBL" id="JAHLQI010000002">
    <property type="protein sequence ID" value="MBU5490195.1"/>
    <property type="molecule type" value="Genomic_DNA"/>
</dbReference>
<dbReference type="PANTHER" id="PTHR42895:SF1">
    <property type="entry name" value="IRON-SULFUR CLUSTER PROTEIN"/>
    <property type="match status" value="1"/>
</dbReference>
<evidence type="ECO:0000313" key="3">
    <source>
        <dbReference type="Proteomes" id="UP000783588"/>
    </source>
</evidence>
<evidence type="ECO:0000259" key="1">
    <source>
        <dbReference type="PROSITE" id="PS51379"/>
    </source>
</evidence>
<protein>
    <submittedName>
        <fullName evidence="2">4Fe-4S binding protein</fullName>
    </submittedName>
</protein>